<dbReference type="PANTHER" id="PTHR23150">
    <property type="entry name" value="SULFATASE MODIFYING FACTOR 1, 2"/>
    <property type="match status" value="1"/>
</dbReference>
<sequence length="290" mass="33137">MREKRDARQPWCLLYCVVAAGVWLAAGERCAPAQVLPVALPAGQIENSLGMRLTRIEAGAFQMGSPQDEPGRSPQEPRRRVHIARPFYLGVHEVTQQQYHALMDHNPSTFSPHGAYKERIQGINAQDLPVDSVSWDDAVEFCRRLSEEPAEKRAGRSYRLPTEVEWEYACRAGTETIWSFGNEVAVLSRHAVHRAARTHPVGAHLPNRWGLHDMHGNLWEWCADEYELDLSRADPEVRLQNRWKWRVIRGGSWYSPIASTRSATRRGDPQQVREEDTGFRVVMEIRQPAD</sequence>
<dbReference type="InterPro" id="IPR016187">
    <property type="entry name" value="CTDL_fold"/>
</dbReference>
<dbReference type="GO" id="GO:0120147">
    <property type="term" value="F:formylglycine-generating oxidase activity"/>
    <property type="evidence" value="ECO:0007669"/>
    <property type="project" value="TreeGrafter"/>
</dbReference>
<dbReference type="KEGG" id="lcre:Pla8534_04550"/>
<dbReference type="EMBL" id="CP036433">
    <property type="protein sequence ID" value="QDU92707.1"/>
    <property type="molecule type" value="Genomic_DNA"/>
</dbReference>
<dbReference type="AlphaFoldDB" id="A0A518DLJ6"/>
<dbReference type="Pfam" id="PF03781">
    <property type="entry name" value="FGE-sulfatase"/>
    <property type="match status" value="1"/>
</dbReference>
<dbReference type="EC" id="2.7.11.1" evidence="2"/>
<protein>
    <submittedName>
        <fullName evidence="2">Serine/threonine-protein kinase pkn1</fullName>
        <ecNumber evidence="2">2.7.11.1</ecNumber>
    </submittedName>
</protein>
<reference evidence="2 3" key="1">
    <citation type="submission" date="2019-02" db="EMBL/GenBank/DDBJ databases">
        <title>Deep-cultivation of Planctomycetes and their phenomic and genomic characterization uncovers novel biology.</title>
        <authorList>
            <person name="Wiegand S."/>
            <person name="Jogler M."/>
            <person name="Boedeker C."/>
            <person name="Pinto D."/>
            <person name="Vollmers J."/>
            <person name="Rivas-Marin E."/>
            <person name="Kohn T."/>
            <person name="Peeters S.H."/>
            <person name="Heuer A."/>
            <person name="Rast P."/>
            <person name="Oberbeckmann S."/>
            <person name="Bunk B."/>
            <person name="Jeske O."/>
            <person name="Meyerdierks A."/>
            <person name="Storesund J.E."/>
            <person name="Kallscheuer N."/>
            <person name="Luecker S."/>
            <person name="Lage O.M."/>
            <person name="Pohl T."/>
            <person name="Merkel B.J."/>
            <person name="Hornburger P."/>
            <person name="Mueller R.-W."/>
            <person name="Bruemmer F."/>
            <person name="Labrenz M."/>
            <person name="Spormann A.M."/>
            <person name="Op den Camp H."/>
            <person name="Overmann J."/>
            <person name="Amann R."/>
            <person name="Jetten M.S.M."/>
            <person name="Mascher T."/>
            <person name="Medema M.H."/>
            <person name="Devos D.P."/>
            <person name="Kaster A.-K."/>
            <person name="Ovreas L."/>
            <person name="Rohde M."/>
            <person name="Galperin M.Y."/>
            <person name="Jogler C."/>
        </authorList>
    </citation>
    <scope>NUCLEOTIDE SEQUENCE [LARGE SCALE GENOMIC DNA]</scope>
    <source>
        <strain evidence="2 3">Pla85_3_4</strain>
    </source>
</reference>
<keyword evidence="2" id="KW-0418">Kinase</keyword>
<keyword evidence="3" id="KW-1185">Reference proteome</keyword>
<keyword evidence="2" id="KW-0808">Transferase</keyword>
<name>A0A518DLJ6_9BACT</name>
<dbReference type="InterPro" id="IPR051043">
    <property type="entry name" value="Sulfatase_Mod_Factor_Kinase"/>
</dbReference>
<dbReference type="SUPFAM" id="SSF56436">
    <property type="entry name" value="C-type lectin-like"/>
    <property type="match status" value="1"/>
</dbReference>
<evidence type="ECO:0000313" key="3">
    <source>
        <dbReference type="Proteomes" id="UP000317648"/>
    </source>
</evidence>
<dbReference type="Proteomes" id="UP000317648">
    <property type="component" value="Chromosome"/>
</dbReference>
<dbReference type="GO" id="GO:0004674">
    <property type="term" value="F:protein serine/threonine kinase activity"/>
    <property type="evidence" value="ECO:0007669"/>
    <property type="project" value="UniProtKB-EC"/>
</dbReference>
<evidence type="ECO:0000313" key="2">
    <source>
        <dbReference type="EMBL" id="QDU92707.1"/>
    </source>
</evidence>
<organism evidence="2 3">
    <name type="scientific">Lignipirellula cremea</name>
    <dbReference type="NCBI Taxonomy" id="2528010"/>
    <lineage>
        <taxon>Bacteria</taxon>
        <taxon>Pseudomonadati</taxon>
        <taxon>Planctomycetota</taxon>
        <taxon>Planctomycetia</taxon>
        <taxon>Pirellulales</taxon>
        <taxon>Pirellulaceae</taxon>
        <taxon>Lignipirellula</taxon>
    </lineage>
</organism>
<accession>A0A518DLJ6</accession>
<feature type="domain" description="Sulfatase-modifying factor enzyme-like" evidence="1">
    <location>
        <begin position="55"/>
        <end position="282"/>
    </location>
</feature>
<dbReference type="PANTHER" id="PTHR23150:SF19">
    <property type="entry name" value="FORMYLGLYCINE-GENERATING ENZYME"/>
    <property type="match status" value="1"/>
</dbReference>
<evidence type="ECO:0000259" key="1">
    <source>
        <dbReference type="Pfam" id="PF03781"/>
    </source>
</evidence>
<dbReference type="OrthoDB" id="9812426at2"/>
<gene>
    <name evidence="2" type="primary">pkn1_5</name>
    <name evidence="2" type="ORF">Pla8534_04550</name>
</gene>
<dbReference type="InterPro" id="IPR005532">
    <property type="entry name" value="SUMF_dom"/>
</dbReference>
<dbReference type="Gene3D" id="3.90.1580.10">
    <property type="entry name" value="paralog of FGE (formylglycine-generating enzyme)"/>
    <property type="match status" value="1"/>
</dbReference>
<dbReference type="InterPro" id="IPR042095">
    <property type="entry name" value="SUMF_sf"/>
</dbReference>
<proteinExistence type="predicted"/>
<dbReference type="RefSeq" id="WP_145048895.1">
    <property type="nucleotide sequence ID" value="NZ_CP036433.1"/>
</dbReference>